<dbReference type="GO" id="GO:0005524">
    <property type="term" value="F:ATP binding"/>
    <property type="evidence" value="ECO:0007669"/>
    <property type="project" value="UniProtKB-KW"/>
</dbReference>
<dbReference type="PROSITE" id="PS50893">
    <property type="entry name" value="ABC_TRANSPORTER_2"/>
    <property type="match status" value="1"/>
</dbReference>
<evidence type="ECO:0000256" key="1">
    <source>
        <dbReference type="ARBA" id="ARBA00022741"/>
    </source>
</evidence>
<dbReference type="EMBL" id="JBEYBF010000006">
    <property type="protein sequence ID" value="MEU1952460.1"/>
    <property type="molecule type" value="Genomic_DNA"/>
</dbReference>
<dbReference type="InterPro" id="IPR017871">
    <property type="entry name" value="ABC_transporter-like_CS"/>
</dbReference>
<dbReference type="SMART" id="SM00382">
    <property type="entry name" value="AAA"/>
    <property type="match status" value="1"/>
</dbReference>
<dbReference type="RefSeq" id="WP_356955583.1">
    <property type="nucleotide sequence ID" value="NZ_JBEYBD010000004.1"/>
</dbReference>
<sequence>MTGNSETTSPGASVEVAGLRVDIDGTTVLDDVALTAAPGRVTALLGPNGSGKSTLLRAIYRACKPAAGVALIDGHDVWRAPAKEMARTRAVVTQHHGAAADFTVGEIVAMGRSPHQKYLQQDSRRDREIVLAAMRRVGVEVFADRPFAGLSGGERQRVLLARALAQQAPVILLDEPTNHLDVHAQLALLRLLRELDATIVLAVHDIGQALAYADHVVVLAAGRVAAAGDPVTTLTPDLLLEVFGVRARILTNPLTGRPHVVLALSEEIDAHPVDIVRRTPGG</sequence>
<feature type="domain" description="ABC transporter" evidence="3">
    <location>
        <begin position="14"/>
        <end position="246"/>
    </location>
</feature>
<dbReference type="Pfam" id="PF00005">
    <property type="entry name" value="ABC_tran"/>
    <property type="match status" value="1"/>
</dbReference>
<keyword evidence="1" id="KW-0547">Nucleotide-binding</keyword>
<dbReference type="Gene3D" id="3.40.50.300">
    <property type="entry name" value="P-loop containing nucleotide triphosphate hydrolases"/>
    <property type="match status" value="1"/>
</dbReference>
<dbReference type="PANTHER" id="PTHR42794">
    <property type="entry name" value="HEMIN IMPORT ATP-BINDING PROTEIN HMUV"/>
    <property type="match status" value="1"/>
</dbReference>
<organism evidence="4 5">
    <name type="scientific">Nocardia rhamnosiphila</name>
    <dbReference type="NCBI Taxonomy" id="426716"/>
    <lineage>
        <taxon>Bacteria</taxon>
        <taxon>Bacillati</taxon>
        <taxon>Actinomycetota</taxon>
        <taxon>Actinomycetes</taxon>
        <taxon>Mycobacteriales</taxon>
        <taxon>Nocardiaceae</taxon>
        <taxon>Nocardia</taxon>
    </lineage>
</organism>
<name>A0ABV2WNL3_9NOCA</name>
<evidence type="ECO:0000313" key="4">
    <source>
        <dbReference type="EMBL" id="MEU1952460.1"/>
    </source>
</evidence>
<reference evidence="4 5" key="1">
    <citation type="submission" date="2024-06" db="EMBL/GenBank/DDBJ databases">
        <title>The Natural Products Discovery Center: Release of the First 8490 Sequenced Strains for Exploring Actinobacteria Biosynthetic Diversity.</title>
        <authorList>
            <person name="Kalkreuter E."/>
            <person name="Kautsar S.A."/>
            <person name="Yang D."/>
            <person name="Bader C.D."/>
            <person name="Teijaro C.N."/>
            <person name="Fluegel L."/>
            <person name="Davis C.M."/>
            <person name="Simpson J.R."/>
            <person name="Lauterbach L."/>
            <person name="Steele A.D."/>
            <person name="Gui C."/>
            <person name="Meng S."/>
            <person name="Li G."/>
            <person name="Viehrig K."/>
            <person name="Ye F."/>
            <person name="Su P."/>
            <person name="Kiefer A.F."/>
            <person name="Nichols A."/>
            <person name="Cepeda A.J."/>
            <person name="Yan W."/>
            <person name="Fan B."/>
            <person name="Jiang Y."/>
            <person name="Adhikari A."/>
            <person name="Zheng C.-J."/>
            <person name="Schuster L."/>
            <person name="Cowan T.M."/>
            <person name="Smanski M.J."/>
            <person name="Chevrette M.G."/>
            <person name="De Carvalho L.P.S."/>
            <person name="Shen B."/>
        </authorList>
    </citation>
    <scope>NUCLEOTIDE SEQUENCE [LARGE SCALE GENOMIC DNA]</scope>
    <source>
        <strain evidence="4 5">NPDC019708</strain>
    </source>
</reference>
<proteinExistence type="predicted"/>
<gene>
    <name evidence="4" type="ORF">ABZ510_11405</name>
</gene>
<keyword evidence="5" id="KW-1185">Reference proteome</keyword>
<dbReference type="InterPro" id="IPR003593">
    <property type="entry name" value="AAA+_ATPase"/>
</dbReference>
<dbReference type="CDD" id="cd03214">
    <property type="entry name" value="ABC_Iron-Siderophores_B12_Hemin"/>
    <property type="match status" value="1"/>
</dbReference>
<dbReference type="PANTHER" id="PTHR42794:SF2">
    <property type="entry name" value="ABC TRANSPORTER ATP-BINDING PROTEIN"/>
    <property type="match status" value="1"/>
</dbReference>
<comment type="caution">
    <text evidence="4">The sequence shown here is derived from an EMBL/GenBank/DDBJ whole genome shotgun (WGS) entry which is preliminary data.</text>
</comment>
<accession>A0ABV2WNL3</accession>
<evidence type="ECO:0000259" key="3">
    <source>
        <dbReference type="PROSITE" id="PS50893"/>
    </source>
</evidence>
<dbReference type="SUPFAM" id="SSF52540">
    <property type="entry name" value="P-loop containing nucleoside triphosphate hydrolases"/>
    <property type="match status" value="1"/>
</dbReference>
<dbReference type="Proteomes" id="UP001550628">
    <property type="component" value="Unassembled WGS sequence"/>
</dbReference>
<keyword evidence="2 4" id="KW-0067">ATP-binding</keyword>
<dbReference type="PROSITE" id="PS00211">
    <property type="entry name" value="ABC_TRANSPORTER_1"/>
    <property type="match status" value="1"/>
</dbReference>
<evidence type="ECO:0000313" key="5">
    <source>
        <dbReference type="Proteomes" id="UP001550628"/>
    </source>
</evidence>
<dbReference type="InterPro" id="IPR027417">
    <property type="entry name" value="P-loop_NTPase"/>
</dbReference>
<dbReference type="InterPro" id="IPR003439">
    <property type="entry name" value="ABC_transporter-like_ATP-bd"/>
</dbReference>
<protein>
    <submittedName>
        <fullName evidence="4">ABC transporter ATP-binding protein</fullName>
    </submittedName>
</protein>
<evidence type="ECO:0000256" key="2">
    <source>
        <dbReference type="ARBA" id="ARBA00022840"/>
    </source>
</evidence>